<organism evidence="1 2">
    <name type="scientific">Canna indica</name>
    <name type="common">Indian-shot</name>
    <dbReference type="NCBI Taxonomy" id="4628"/>
    <lineage>
        <taxon>Eukaryota</taxon>
        <taxon>Viridiplantae</taxon>
        <taxon>Streptophyta</taxon>
        <taxon>Embryophyta</taxon>
        <taxon>Tracheophyta</taxon>
        <taxon>Spermatophyta</taxon>
        <taxon>Magnoliopsida</taxon>
        <taxon>Liliopsida</taxon>
        <taxon>Zingiberales</taxon>
        <taxon>Cannaceae</taxon>
        <taxon>Canna</taxon>
    </lineage>
</organism>
<dbReference type="PANTHER" id="PTHR33116">
    <property type="entry name" value="REVERSE TRANSCRIPTASE ZINC-BINDING DOMAIN-CONTAINING PROTEIN-RELATED-RELATED"/>
    <property type="match status" value="1"/>
</dbReference>
<keyword evidence="2" id="KW-1185">Reference proteome</keyword>
<gene>
    <name evidence="1" type="ORF">Cni_G13499</name>
</gene>
<accession>A0AAQ3KA08</accession>
<dbReference type="AlphaFoldDB" id="A0AAQ3KA08"/>
<proteinExistence type="predicted"/>
<dbReference type="Proteomes" id="UP001327560">
    <property type="component" value="Chromosome 4"/>
</dbReference>
<evidence type="ECO:0000313" key="2">
    <source>
        <dbReference type="Proteomes" id="UP001327560"/>
    </source>
</evidence>
<dbReference type="EMBL" id="CP136893">
    <property type="protein sequence ID" value="WOL04777.1"/>
    <property type="molecule type" value="Genomic_DNA"/>
</dbReference>
<evidence type="ECO:0000313" key="1">
    <source>
        <dbReference type="EMBL" id="WOL04777.1"/>
    </source>
</evidence>
<dbReference type="PANTHER" id="PTHR33116:SF78">
    <property type="entry name" value="OS12G0587133 PROTEIN"/>
    <property type="match status" value="1"/>
</dbReference>
<reference evidence="1 2" key="1">
    <citation type="submission" date="2023-10" db="EMBL/GenBank/DDBJ databases">
        <title>Chromosome-scale genome assembly provides insights into flower coloration mechanisms of Canna indica.</title>
        <authorList>
            <person name="Li C."/>
        </authorList>
    </citation>
    <scope>NUCLEOTIDE SEQUENCE [LARGE SCALE GENOMIC DNA]</scope>
    <source>
        <tissue evidence="1">Flower</tissue>
    </source>
</reference>
<protein>
    <submittedName>
        <fullName evidence="1">F-box protein</fullName>
    </submittedName>
</protein>
<sequence>MVLLVETHLNDEQSDVCIRKSGNNWEGISELGNGRSRGMVLVWKKNTMKMELIYKCSQTIHVAICRSGGKPWLLTGRIKHLRRLASDHRPILVDTRQDRKGDQIECFERKLELLGVELKKWSKDNVGSLENNLKETMDELEVLKSIDEKGCLSDEEMLRMKCLTNKALALNRQIHIKLWSRARTSWVEMNDKNTRYFHNLVKYKQRLNTISEVVIDGNICTDTKDILNGFLEWYKELWGVEERDEVNWQSLRDLKWKKIPKQEHKRLIKIFTEEEVRQAMQSMGKEKAPESRRTKISRLLGIKEGGLPIKYLGAQITKGKVPINIQRQMIEKAECKLDSWASKEISHAGKVNLINFVMNSMSIHTLATTWINEKVIKEHDKLVRNYLWKGGKNKVGFHLIKWKKVVLSKAEGGLGVKDLSSFRTAILAKRILPILNKKDQLWCKLINAKYQGLHP</sequence>
<name>A0AAQ3KA08_9LILI</name>